<dbReference type="PANTHER" id="PTHR12128:SF21">
    <property type="entry name" value="N-ACETYLNEURAMINATE LYASE"/>
    <property type="match status" value="1"/>
</dbReference>
<evidence type="ECO:0000256" key="5">
    <source>
        <dbReference type="PIRNR" id="PIRNR001365"/>
    </source>
</evidence>
<protein>
    <submittedName>
        <fullName evidence="8">Dihydrodipicolinate synthase family protein</fullName>
    </submittedName>
</protein>
<evidence type="ECO:0000313" key="8">
    <source>
        <dbReference type="EMBL" id="MCU7693877.1"/>
    </source>
</evidence>
<dbReference type="PIRSF" id="PIRSF001365">
    <property type="entry name" value="DHDPS"/>
    <property type="match status" value="1"/>
</dbReference>
<dbReference type="SUPFAM" id="SSF51569">
    <property type="entry name" value="Aldolase"/>
    <property type="match status" value="1"/>
</dbReference>
<keyword evidence="2" id="KW-0963">Cytoplasm</keyword>
<dbReference type="InterPro" id="IPR013785">
    <property type="entry name" value="Aldolase_TIM"/>
</dbReference>
<dbReference type="RefSeq" id="WP_263037365.1">
    <property type="nucleotide sequence ID" value="NZ_JAOTPL010000005.1"/>
</dbReference>
<keyword evidence="9" id="KW-1185">Reference proteome</keyword>
<dbReference type="Gene3D" id="3.20.20.70">
    <property type="entry name" value="Aldolase class I"/>
    <property type="match status" value="1"/>
</dbReference>
<comment type="caution">
    <text evidence="8">The sequence shown here is derived from an EMBL/GenBank/DDBJ whole genome shotgun (WGS) entry which is preliminary data.</text>
</comment>
<dbReference type="PRINTS" id="PR00146">
    <property type="entry name" value="DHPICSNTHASE"/>
</dbReference>
<dbReference type="SMART" id="SM01130">
    <property type="entry name" value="DHDPS"/>
    <property type="match status" value="1"/>
</dbReference>
<reference evidence="8" key="1">
    <citation type="submission" date="2022-10" db="EMBL/GenBank/DDBJ databases">
        <authorList>
            <person name="Kim H.S."/>
            <person name="Kim J.-S."/>
            <person name="Suh M.K."/>
            <person name="Eom M.K."/>
            <person name="Lee J.-S."/>
        </authorList>
    </citation>
    <scope>NUCLEOTIDE SEQUENCE</scope>
    <source>
        <strain evidence="8">LIP-5</strain>
    </source>
</reference>
<dbReference type="EMBL" id="JAOTPL010000005">
    <property type="protein sequence ID" value="MCU7693877.1"/>
    <property type="molecule type" value="Genomic_DNA"/>
</dbReference>
<proteinExistence type="inferred from homology"/>
<comment type="subcellular location">
    <subcellularLocation>
        <location evidence="1">Cytoplasm</location>
    </subcellularLocation>
</comment>
<gene>
    <name evidence="8" type="ORF">OD355_05020</name>
</gene>
<organism evidence="8 9">
    <name type="scientific">Haoranjiania flava</name>
    <dbReference type="NCBI Taxonomy" id="1856322"/>
    <lineage>
        <taxon>Bacteria</taxon>
        <taxon>Pseudomonadati</taxon>
        <taxon>Bacteroidota</taxon>
        <taxon>Chitinophagia</taxon>
        <taxon>Chitinophagales</taxon>
        <taxon>Chitinophagaceae</taxon>
        <taxon>Haoranjiania</taxon>
    </lineage>
</organism>
<dbReference type="InterPro" id="IPR002220">
    <property type="entry name" value="DapA-like"/>
</dbReference>
<keyword evidence="4" id="KW-0119">Carbohydrate metabolism</keyword>
<feature type="active site" description="Proton donor/acceptor" evidence="6">
    <location>
        <position position="137"/>
    </location>
</feature>
<dbReference type="Proteomes" id="UP001209317">
    <property type="component" value="Unassembled WGS sequence"/>
</dbReference>
<dbReference type="GO" id="GO:0005737">
    <property type="term" value="C:cytoplasm"/>
    <property type="evidence" value="ECO:0007669"/>
    <property type="project" value="UniProtKB-SubCell"/>
</dbReference>
<dbReference type="GO" id="GO:0016829">
    <property type="term" value="F:lyase activity"/>
    <property type="evidence" value="ECO:0007669"/>
    <property type="project" value="UniProtKB-KW"/>
</dbReference>
<evidence type="ECO:0000256" key="6">
    <source>
        <dbReference type="PIRSR" id="PIRSR001365-1"/>
    </source>
</evidence>
<sequence>MKKVEGIIAATFSTFNQQGELDLSLISPVVEKLIGDGVKGVFICGTNGEGLSLSIEERMAIAETYVKVVNKRILVFVHVGHSSLKECKKLAAHAQQIGADAISSVSAFYFKPSSVGNLVDCMAEIASAAPLLPFYYYHMPALTGIAIDMLEFLKLAETKIPNLAGIKYTATTMHEFQSCLHYKQGKYDILYGYDEMLLTALSVGAKGAIGSTYSFAAPLYLKIIDLFKQGRIEEAGAVQYESIQMIRALVKYSPIPTQKKIIGFLGYDLGPCRLPLTALSREQENELKQYLEEVRFFQSLENARMHLNGELEVAQ</sequence>
<dbReference type="PANTHER" id="PTHR12128">
    <property type="entry name" value="DIHYDRODIPICOLINATE SYNTHASE"/>
    <property type="match status" value="1"/>
</dbReference>
<feature type="active site" description="Schiff-base intermediate with substrate" evidence="6">
    <location>
        <position position="167"/>
    </location>
</feature>
<evidence type="ECO:0000256" key="1">
    <source>
        <dbReference type="ARBA" id="ARBA00004496"/>
    </source>
</evidence>
<name>A0AAE3IKC9_9BACT</name>
<feature type="binding site" evidence="7">
    <location>
        <position position="209"/>
    </location>
    <ligand>
        <name>pyruvate</name>
        <dbReference type="ChEBI" id="CHEBI:15361"/>
    </ligand>
</feature>
<evidence type="ECO:0000256" key="2">
    <source>
        <dbReference type="ARBA" id="ARBA00022490"/>
    </source>
</evidence>
<accession>A0AAE3IKC9</accession>
<evidence type="ECO:0000256" key="4">
    <source>
        <dbReference type="ARBA" id="ARBA00023277"/>
    </source>
</evidence>
<dbReference type="Pfam" id="PF00701">
    <property type="entry name" value="DHDPS"/>
    <property type="match status" value="1"/>
</dbReference>
<dbReference type="AlphaFoldDB" id="A0AAE3IKC9"/>
<evidence type="ECO:0000313" key="9">
    <source>
        <dbReference type="Proteomes" id="UP001209317"/>
    </source>
</evidence>
<evidence type="ECO:0000256" key="3">
    <source>
        <dbReference type="ARBA" id="ARBA00023239"/>
    </source>
</evidence>
<keyword evidence="3 5" id="KW-0456">Lyase</keyword>
<evidence type="ECO:0000256" key="7">
    <source>
        <dbReference type="PIRSR" id="PIRSR001365-2"/>
    </source>
</evidence>
<comment type="similarity">
    <text evidence="5">Belongs to the DapA family.</text>
</comment>